<feature type="non-terminal residue" evidence="7">
    <location>
        <position position="79"/>
    </location>
</feature>
<keyword evidence="5" id="KW-0100">Branched-chain amino acid biosynthesis</keyword>
<dbReference type="InterPro" id="IPR050073">
    <property type="entry name" value="2-IPM_HCS-like"/>
</dbReference>
<evidence type="ECO:0000259" key="6">
    <source>
        <dbReference type="PROSITE" id="PS50991"/>
    </source>
</evidence>
<dbReference type="PANTHER" id="PTHR10277">
    <property type="entry name" value="HOMOCITRATE SYNTHASE-RELATED"/>
    <property type="match status" value="1"/>
</dbReference>
<sequence>MRKEAFVSDFIQRAVKKTKLPKQVRIFDTTLRDGEQTPGVSFTPDQKILIARQLDKLGVDTIEAGTPASSDGERKAVAA</sequence>
<gene>
    <name evidence="7" type="ORF">S01H4_10595</name>
</gene>
<keyword evidence="3" id="KW-0028">Amino-acid biosynthesis</keyword>
<dbReference type="EC" id="2.3.3.13" evidence="2"/>
<evidence type="ECO:0000256" key="2">
    <source>
        <dbReference type="ARBA" id="ARBA00012973"/>
    </source>
</evidence>
<comment type="caution">
    <text evidence="7">The sequence shown here is derived from an EMBL/GenBank/DDBJ whole genome shotgun (WGS) entry which is preliminary data.</text>
</comment>
<organism evidence="7">
    <name type="scientific">marine sediment metagenome</name>
    <dbReference type="NCBI Taxonomy" id="412755"/>
    <lineage>
        <taxon>unclassified sequences</taxon>
        <taxon>metagenomes</taxon>
        <taxon>ecological metagenomes</taxon>
    </lineage>
</organism>
<feature type="domain" description="Pyruvate carboxyltransferase" evidence="6">
    <location>
        <begin position="24"/>
        <end position="79"/>
    </location>
</feature>
<proteinExistence type="predicted"/>
<dbReference type="GO" id="GO:0003852">
    <property type="term" value="F:2-isopropylmalate synthase activity"/>
    <property type="evidence" value="ECO:0007669"/>
    <property type="project" value="UniProtKB-EC"/>
</dbReference>
<dbReference type="InterPro" id="IPR002034">
    <property type="entry name" value="AIPM/Hcit_synth_CS"/>
</dbReference>
<evidence type="ECO:0000256" key="4">
    <source>
        <dbReference type="ARBA" id="ARBA00022679"/>
    </source>
</evidence>
<dbReference type="Gene3D" id="3.20.20.70">
    <property type="entry name" value="Aldolase class I"/>
    <property type="match status" value="1"/>
</dbReference>
<accession>X0ZAA0</accession>
<evidence type="ECO:0000313" key="7">
    <source>
        <dbReference type="EMBL" id="GAG66164.1"/>
    </source>
</evidence>
<dbReference type="PROSITE" id="PS50991">
    <property type="entry name" value="PYR_CT"/>
    <property type="match status" value="1"/>
</dbReference>
<dbReference type="Pfam" id="PF00682">
    <property type="entry name" value="HMGL-like"/>
    <property type="match status" value="1"/>
</dbReference>
<dbReference type="PANTHER" id="PTHR10277:SF9">
    <property type="entry name" value="2-ISOPROPYLMALATE SYNTHASE 1, CHLOROPLASTIC-RELATED"/>
    <property type="match status" value="1"/>
</dbReference>
<comment type="pathway">
    <text evidence="1">Amino-acid biosynthesis; L-leucine biosynthesis; L-leucine from 3-methyl-2-oxobutanoate: step 1/4.</text>
</comment>
<evidence type="ECO:0000256" key="3">
    <source>
        <dbReference type="ARBA" id="ARBA00022605"/>
    </source>
</evidence>
<evidence type="ECO:0000256" key="1">
    <source>
        <dbReference type="ARBA" id="ARBA00004689"/>
    </source>
</evidence>
<name>X0ZAA0_9ZZZZ</name>
<protein>
    <recommendedName>
        <fullName evidence="2">2-isopropylmalate synthase</fullName>
        <ecNumber evidence="2">2.3.3.13</ecNumber>
    </recommendedName>
</protein>
<keyword evidence="4" id="KW-0808">Transferase</keyword>
<dbReference type="AlphaFoldDB" id="X0ZAA0"/>
<dbReference type="GO" id="GO:0009098">
    <property type="term" value="P:L-leucine biosynthetic process"/>
    <property type="evidence" value="ECO:0007669"/>
    <property type="project" value="TreeGrafter"/>
</dbReference>
<dbReference type="EMBL" id="BART01004090">
    <property type="protein sequence ID" value="GAG66164.1"/>
    <property type="molecule type" value="Genomic_DNA"/>
</dbReference>
<dbReference type="PROSITE" id="PS00815">
    <property type="entry name" value="AIPM_HOMOCIT_SYNTH_1"/>
    <property type="match status" value="1"/>
</dbReference>
<reference evidence="7" key="1">
    <citation type="journal article" date="2014" name="Front. Microbiol.">
        <title>High frequency of phylogenetically diverse reductive dehalogenase-homologous genes in deep subseafloor sedimentary metagenomes.</title>
        <authorList>
            <person name="Kawai M."/>
            <person name="Futagami T."/>
            <person name="Toyoda A."/>
            <person name="Takaki Y."/>
            <person name="Nishi S."/>
            <person name="Hori S."/>
            <person name="Arai W."/>
            <person name="Tsubouchi T."/>
            <person name="Morono Y."/>
            <person name="Uchiyama I."/>
            <person name="Ito T."/>
            <person name="Fujiyama A."/>
            <person name="Inagaki F."/>
            <person name="Takami H."/>
        </authorList>
    </citation>
    <scope>NUCLEOTIDE SEQUENCE</scope>
    <source>
        <strain evidence="7">Expedition CK06-06</strain>
    </source>
</reference>
<dbReference type="InterPro" id="IPR000891">
    <property type="entry name" value="PYR_CT"/>
</dbReference>
<evidence type="ECO:0000256" key="5">
    <source>
        <dbReference type="ARBA" id="ARBA00023304"/>
    </source>
</evidence>
<dbReference type="SUPFAM" id="SSF51569">
    <property type="entry name" value="Aldolase"/>
    <property type="match status" value="1"/>
</dbReference>
<dbReference type="InterPro" id="IPR013785">
    <property type="entry name" value="Aldolase_TIM"/>
</dbReference>